<comment type="caution">
    <text evidence="2">The sequence shown here is derived from an EMBL/GenBank/DDBJ whole genome shotgun (WGS) entry which is preliminary data.</text>
</comment>
<organism evidence="2 3">
    <name type="scientific">Synaphobranchus kaupii</name>
    <name type="common">Kaup's arrowtooth eel</name>
    <dbReference type="NCBI Taxonomy" id="118154"/>
    <lineage>
        <taxon>Eukaryota</taxon>
        <taxon>Metazoa</taxon>
        <taxon>Chordata</taxon>
        <taxon>Craniata</taxon>
        <taxon>Vertebrata</taxon>
        <taxon>Euteleostomi</taxon>
        <taxon>Actinopterygii</taxon>
        <taxon>Neopterygii</taxon>
        <taxon>Teleostei</taxon>
        <taxon>Anguilliformes</taxon>
        <taxon>Synaphobranchidae</taxon>
        <taxon>Synaphobranchus</taxon>
    </lineage>
</organism>
<feature type="region of interest" description="Disordered" evidence="1">
    <location>
        <begin position="104"/>
        <end position="125"/>
    </location>
</feature>
<dbReference type="EMBL" id="JAINUF010000004">
    <property type="protein sequence ID" value="KAJ8364663.1"/>
    <property type="molecule type" value="Genomic_DNA"/>
</dbReference>
<feature type="region of interest" description="Disordered" evidence="1">
    <location>
        <begin position="49"/>
        <end position="86"/>
    </location>
</feature>
<reference evidence="2" key="1">
    <citation type="journal article" date="2023" name="Science">
        <title>Genome structures resolve the early diversification of teleost fishes.</title>
        <authorList>
            <person name="Parey E."/>
            <person name="Louis A."/>
            <person name="Montfort J."/>
            <person name="Bouchez O."/>
            <person name="Roques C."/>
            <person name="Iampietro C."/>
            <person name="Lluch J."/>
            <person name="Castinel A."/>
            <person name="Donnadieu C."/>
            <person name="Desvignes T."/>
            <person name="Floi Bucao C."/>
            <person name="Jouanno E."/>
            <person name="Wen M."/>
            <person name="Mejri S."/>
            <person name="Dirks R."/>
            <person name="Jansen H."/>
            <person name="Henkel C."/>
            <person name="Chen W.J."/>
            <person name="Zahm M."/>
            <person name="Cabau C."/>
            <person name="Klopp C."/>
            <person name="Thompson A.W."/>
            <person name="Robinson-Rechavi M."/>
            <person name="Braasch I."/>
            <person name="Lecointre G."/>
            <person name="Bobe J."/>
            <person name="Postlethwait J.H."/>
            <person name="Berthelot C."/>
            <person name="Roest Crollius H."/>
            <person name="Guiguen Y."/>
        </authorList>
    </citation>
    <scope>NUCLEOTIDE SEQUENCE</scope>
    <source>
        <strain evidence="2">WJC10195</strain>
    </source>
</reference>
<dbReference type="Proteomes" id="UP001152622">
    <property type="component" value="Chromosome 4"/>
</dbReference>
<gene>
    <name evidence="2" type="ORF">SKAU_G00134940</name>
</gene>
<feature type="compositionally biased region" description="Basic and acidic residues" evidence="1">
    <location>
        <begin position="70"/>
        <end position="80"/>
    </location>
</feature>
<name>A0A9Q1FRB2_SYNKA</name>
<feature type="region of interest" description="Disordered" evidence="1">
    <location>
        <begin position="1"/>
        <end position="27"/>
    </location>
</feature>
<dbReference type="AlphaFoldDB" id="A0A9Q1FRB2"/>
<evidence type="ECO:0000313" key="2">
    <source>
        <dbReference type="EMBL" id="KAJ8364663.1"/>
    </source>
</evidence>
<accession>A0A9Q1FRB2</accession>
<evidence type="ECO:0000256" key="1">
    <source>
        <dbReference type="SAM" id="MobiDB-lite"/>
    </source>
</evidence>
<proteinExistence type="predicted"/>
<sequence length="125" mass="13877">MVGNPQTPPSPPGQCHRGNEAPVGPLTDTANKVHLKLIPFLFLQLTRETNDRCGLPSPRKGGGQRKRPLHLSEELRESRGGSRQIDGMVAKRRGLAHACCWVHREPDTSPIPSPRPRHRYETALP</sequence>
<feature type="compositionally biased region" description="Pro residues" evidence="1">
    <location>
        <begin position="1"/>
        <end position="12"/>
    </location>
</feature>
<protein>
    <submittedName>
        <fullName evidence="2">Uncharacterized protein</fullName>
    </submittedName>
</protein>
<keyword evidence="3" id="KW-1185">Reference proteome</keyword>
<evidence type="ECO:0000313" key="3">
    <source>
        <dbReference type="Proteomes" id="UP001152622"/>
    </source>
</evidence>